<evidence type="ECO:0000313" key="9">
    <source>
        <dbReference type="Proteomes" id="UP000568664"/>
    </source>
</evidence>
<gene>
    <name evidence="8" type="ORF">HII17_07405</name>
</gene>
<evidence type="ECO:0000259" key="6">
    <source>
        <dbReference type="PROSITE" id="PS50110"/>
    </source>
</evidence>
<dbReference type="InterPro" id="IPR029787">
    <property type="entry name" value="Nucleotide_cyclase"/>
</dbReference>
<dbReference type="RefSeq" id="WP_169074701.1">
    <property type="nucleotide sequence ID" value="NZ_JABBXH010000002.1"/>
</dbReference>
<dbReference type="EMBL" id="JABBXH010000002">
    <property type="protein sequence ID" value="NMP31384.1"/>
    <property type="molecule type" value="Genomic_DNA"/>
</dbReference>
<dbReference type="Pfam" id="PF00072">
    <property type="entry name" value="Response_reg"/>
    <property type="match status" value="1"/>
</dbReference>
<evidence type="ECO:0000256" key="1">
    <source>
        <dbReference type="ARBA" id="ARBA00001946"/>
    </source>
</evidence>
<keyword evidence="9" id="KW-1185">Reference proteome</keyword>
<feature type="modified residue" description="4-aspartylphosphate" evidence="4">
    <location>
        <position position="51"/>
    </location>
</feature>
<dbReference type="PANTHER" id="PTHR45138">
    <property type="entry name" value="REGULATORY COMPONENTS OF SENSORY TRANSDUCTION SYSTEM"/>
    <property type="match status" value="1"/>
</dbReference>
<evidence type="ECO:0000256" key="3">
    <source>
        <dbReference type="ARBA" id="ARBA00034247"/>
    </source>
</evidence>
<keyword evidence="5" id="KW-0175">Coiled coil</keyword>
<dbReference type="SUPFAM" id="SSF52172">
    <property type="entry name" value="CheY-like"/>
    <property type="match status" value="1"/>
</dbReference>
<comment type="cofactor">
    <cofactor evidence="1">
        <name>Mg(2+)</name>
        <dbReference type="ChEBI" id="CHEBI:18420"/>
    </cofactor>
</comment>
<dbReference type="Gene3D" id="3.40.50.2300">
    <property type="match status" value="1"/>
</dbReference>
<accession>A0A7Y0Q5W3</accession>
<dbReference type="GO" id="GO:0005886">
    <property type="term" value="C:plasma membrane"/>
    <property type="evidence" value="ECO:0007669"/>
    <property type="project" value="TreeGrafter"/>
</dbReference>
<dbReference type="SMART" id="SM00448">
    <property type="entry name" value="REC"/>
    <property type="match status" value="1"/>
</dbReference>
<dbReference type="SMART" id="SM00267">
    <property type="entry name" value="GGDEF"/>
    <property type="match status" value="1"/>
</dbReference>
<evidence type="ECO:0000256" key="5">
    <source>
        <dbReference type="SAM" id="Coils"/>
    </source>
</evidence>
<dbReference type="InterPro" id="IPR043128">
    <property type="entry name" value="Rev_trsase/Diguanyl_cyclase"/>
</dbReference>
<evidence type="ECO:0000313" key="8">
    <source>
        <dbReference type="EMBL" id="NMP31384.1"/>
    </source>
</evidence>
<dbReference type="NCBIfam" id="TIGR00254">
    <property type="entry name" value="GGDEF"/>
    <property type="match status" value="1"/>
</dbReference>
<dbReference type="GO" id="GO:0052621">
    <property type="term" value="F:diguanylate cyclase activity"/>
    <property type="evidence" value="ECO:0007669"/>
    <property type="project" value="UniProtKB-EC"/>
</dbReference>
<dbReference type="CDD" id="cd17574">
    <property type="entry name" value="REC_OmpR"/>
    <property type="match status" value="1"/>
</dbReference>
<dbReference type="CDD" id="cd01949">
    <property type="entry name" value="GGDEF"/>
    <property type="match status" value="1"/>
</dbReference>
<dbReference type="EC" id="2.7.7.65" evidence="2"/>
<dbReference type="Pfam" id="PF00990">
    <property type="entry name" value="GGDEF"/>
    <property type="match status" value="1"/>
</dbReference>
<dbReference type="PANTHER" id="PTHR45138:SF9">
    <property type="entry name" value="DIGUANYLATE CYCLASE DGCM-RELATED"/>
    <property type="match status" value="1"/>
</dbReference>
<proteinExistence type="predicted"/>
<dbReference type="InterPro" id="IPR050469">
    <property type="entry name" value="Diguanylate_Cyclase"/>
</dbReference>
<dbReference type="InterPro" id="IPR011006">
    <property type="entry name" value="CheY-like_superfamily"/>
</dbReference>
<dbReference type="GO" id="GO:0000160">
    <property type="term" value="P:phosphorelay signal transduction system"/>
    <property type="evidence" value="ECO:0007669"/>
    <property type="project" value="InterPro"/>
</dbReference>
<dbReference type="PROSITE" id="PS50887">
    <property type="entry name" value="GGDEF"/>
    <property type="match status" value="1"/>
</dbReference>
<organism evidence="8 9">
    <name type="scientific">Thalassotalea algicola</name>
    <dbReference type="NCBI Taxonomy" id="2716224"/>
    <lineage>
        <taxon>Bacteria</taxon>
        <taxon>Pseudomonadati</taxon>
        <taxon>Pseudomonadota</taxon>
        <taxon>Gammaproteobacteria</taxon>
        <taxon>Alteromonadales</taxon>
        <taxon>Colwelliaceae</taxon>
        <taxon>Thalassotalea</taxon>
    </lineage>
</organism>
<evidence type="ECO:0000256" key="4">
    <source>
        <dbReference type="PROSITE-ProRule" id="PRU00169"/>
    </source>
</evidence>
<dbReference type="InterPro" id="IPR001789">
    <property type="entry name" value="Sig_transdc_resp-reg_receiver"/>
</dbReference>
<dbReference type="PROSITE" id="PS50110">
    <property type="entry name" value="RESPONSE_REGULATORY"/>
    <property type="match status" value="1"/>
</dbReference>
<reference evidence="8 9" key="1">
    <citation type="submission" date="2020-04" db="EMBL/GenBank/DDBJ databases">
        <title>Thalassotalea sp. M1531, isolated from the surface of marine red alga.</title>
        <authorList>
            <person name="Pang L."/>
            <person name="Lu D.-C."/>
        </authorList>
    </citation>
    <scope>NUCLEOTIDE SEQUENCE [LARGE SCALE GENOMIC DNA]</scope>
    <source>
        <strain evidence="8 9">M1531</strain>
    </source>
</reference>
<dbReference type="FunFam" id="3.30.70.270:FF:000001">
    <property type="entry name" value="Diguanylate cyclase domain protein"/>
    <property type="match status" value="1"/>
</dbReference>
<comment type="caution">
    <text evidence="8">The sequence shown here is derived from an EMBL/GenBank/DDBJ whole genome shotgun (WGS) entry which is preliminary data.</text>
</comment>
<comment type="catalytic activity">
    <reaction evidence="3">
        <text>2 GTP = 3',3'-c-di-GMP + 2 diphosphate</text>
        <dbReference type="Rhea" id="RHEA:24898"/>
        <dbReference type="ChEBI" id="CHEBI:33019"/>
        <dbReference type="ChEBI" id="CHEBI:37565"/>
        <dbReference type="ChEBI" id="CHEBI:58805"/>
        <dbReference type="EC" id="2.7.7.65"/>
    </reaction>
</comment>
<sequence>MNILVVDDKKLIRDLVSAMVSEIGHQAYSADGHIQALEVLREQSIDLILMDVEMPEINGFELTSLIRQRISHWFPIIFLSGNDSEDFLSQGIDAGGDDYLTKPVKQVILAAKIKAMERIADMQKALDSANQKLAQLSHVDELTQIANRRGMDKFLENAWQTNCRQNAELSLMMIDIDYFKQFNDNYGHQEGDRCLKKVADMLSQSINRATDGVFRFGGEEFVIVLPFTPSSGARFKAKEIIGRLNELAIIHDFSKISEKLTLSIGLSSTESGADSVTRLIEQADKALYQAKELGRNDYRVFKNT</sequence>
<feature type="domain" description="GGDEF" evidence="7">
    <location>
        <begin position="167"/>
        <end position="303"/>
    </location>
</feature>
<dbReference type="GO" id="GO:1902201">
    <property type="term" value="P:negative regulation of bacterial-type flagellum-dependent cell motility"/>
    <property type="evidence" value="ECO:0007669"/>
    <property type="project" value="TreeGrafter"/>
</dbReference>
<feature type="coiled-coil region" evidence="5">
    <location>
        <begin position="112"/>
        <end position="139"/>
    </location>
</feature>
<dbReference type="Proteomes" id="UP000568664">
    <property type="component" value="Unassembled WGS sequence"/>
</dbReference>
<dbReference type="GO" id="GO:0043709">
    <property type="term" value="P:cell adhesion involved in single-species biofilm formation"/>
    <property type="evidence" value="ECO:0007669"/>
    <property type="project" value="TreeGrafter"/>
</dbReference>
<keyword evidence="4" id="KW-0597">Phosphoprotein</keyword>
<dbReference type="AlphaFoldDB" id="A0A7Y0Q5W3"/>
<dbReference type="Gene3D" id="3.30.70.270">
    <property type="match status" value="1"/>
</dbReference>
<evidence type="ECO:0000256" key="2">
    <source>
        <dbReference type="ARBA" id="ARBA00012528"/>
    </source>
</evidence>
<evidence type="ECO:0000259" key="7">
    <source>
        <dbReference type="PROSITE" id="PS50887"/>
    </source>
</evidence>
<dbReference type="InterPro" id="IPR000160">
    <property type="entry name" value="GGDEF_dom"/>
</dbReference>
<protein>
    <recommendedName>
        <fullName evidence="2">diguanylate cyclase</fullName>
        <ecNumber evidence="2">2.7.7.65</ecNumber>
    </recommendedName>
</protein>
<feature type="domain" description="Response regulatory" evidence="6">
    <location>
        <begin position="2"/>
        <end position="117"/>
    </location>
</feature>
<name>A0A7Y0Q5W3_9GAMM</name>
<dbReference type="SUPFAM" id="SSF55073">
    <property type="entry name" value="Nucleotide cyclase"/>
    <property type="match status" value="1"/>
</dbReference>